<accession>A0A3B0VFM5</accession>
<dbReference type="InterPro" id="IPR043132">
    <property type="entry name" value="BCAT-like_C"/>
</dbReference>
<dbReference type="NCBIfam" id="TIGR03461">
    <property type="entry name" value="pabC_Proteo"/>
    <property type="match status" value="1"/>
</dbReference>
<reference evidence="10" key="1">
    <citation type="submission" date="2018-06" db="EMBL/GenBank/DDBJ databases">
        <authorList>
            <person name="Zhirakovskaya E."/>
        </authorList>
    </citation>
    <scope>NUCLEOTIDE SEQUENCE</scope>
</reference>
<dbReference type="EC" id="4.1.3.38" evidence="8"/>
<comment type="catalytic activity">
    <reaction evidence="9">
        <text>4-amino-4-deoxychorismate = 4-aminobenzoate + pyruvate + H(+)</text>
        <dbReference type="Rhea" id="RHEA:16201"/>
        <dbReference type="ChEBI" id="CHEBI:15361"/>
        <dbReference type="ChEBI" id="CHEBI:15378"/>
        <dbReference type="ChEBI" id="CHEBI:17836"/>
        <dbReference type="ChEBI" id="CHEBI:58406"/>
        <dbReference type="EC" id="4.1.3.38"/>
    </reaction>
</comment>
<dbReference type="SUPFAM" id="SSF56752">
    <property type="entry name" value="D-aminoacid aminotransferase-like PLP-dependent enzymes"/>
    <property type="match status" value="1"/>
</dbReference>
<dbReference type="InterPro" id="IPR043131">
    <property type="entry name" value="BCAT-like_N"/>
</dbReference>
<dbReference type="InterPro" id="IPR050571">
    <property type="entry name" value="Class-IV_PLP-Dep_Aminotrnsfr"/>
</dbReference>
<dbReference type="GO" id="GO:0008696">
    <property type="term" value="F:4-amino-4-deoxychorismate lyase activity"/>
    <property type="evidence" value="ECO:0007669"/>
    <property type="project" value="UniProtKB-EC"/>
</dbReference>
<comment type="subunit">
    <text evidence="3">Homodimer.</text>
</comment>
<evidence type="ECO:0000256" key="2">
    <source>
        <dbReference type="ARBA" id="ARBA00009320"/>
    </source>
</evidence>
<comment type="cofactor">
    <cofactor evidence="1">
        <name>pyridoxal 5'-phosphate</name>
        <dbReference type="ChEBI" id="CHEBI:597326"/>
    </cofactor>
</comment>
<dbReference type="PANTHER" id="PTHR42743:SF13">
    <property type="entry name" value="P-LOOP CONTAINING NUCLEOSIDE TRIPHOSPHATE HYDROLASE PROTEIN"/>
    <property type="match status" value="1"/>
</dbReference>
<dbReference type="GO" id="GO:0030170">
    <property type="term" value="F:pyridoxal phosphate binding"/>
    <property type="evidence" value="ECO:0007669"/>
    <property type="project" value="InterPro"/>
</dbReference>
<proteinExistence type="inferred from homology"/>
<evidence type="ECO:0000313" key="10">
    <source>
        <dbReference type="EMBL" id="VAW37732.1"/>
    </source>
</evidence>
<dbReference type="PANTHER" id="PTHR42743">
    <property type="entry name" value="AMINO-ACID AMINOTRANSFERASE"/>
    <property type="match status" value="1"/>
</dbReference>
<keyword evidence="6 10" id="KW-0456">Lyase</keyword>
<comment type="pathway">
    <text evidence="7">Cofactor biosynthesis; tetrahydrofolate biosynthesis; 4-aminobenzoate from chorismate: step 2/2.</text>
</comment>
<evidence type="ECO:0000256" key="3">
    <source>
        <dbReference type="ARBA" id="ARBA00011738"/>
    </source>
</evidence>
<protein>
    <recommendedName>
        <fullName evidence="8">aminodeoxychorismate lyase</fullName>
        <ecNumber evidence="8">4.1.3.38</ecNumber>
    </recommendedName>
</protein>
<evidence type="ECO:0000256" key="1">
    <source>
        <dbReference type="ARBA" id="ARBA00001933"/>
    </source>
</evidence>
<evidence type="ECO:0000256" key="8">
    <source>
        <dbReference type="ARBA" id="ARBA00035676"/>
    </source>
</evidence>
<evidence type="ECO:0000256" key="9">
    <source>
        <dbReference type="ARBA" id="ARBA00049529"/>
    </source>
</evidence>
<dbReference type="InterPro" id="IPR017824">
    <property type="entry name" value="Aminodeoxychorismate_lyase_IV"/>
</dbReference>
<evidence type="ECO:0000256" key="6">
    <source>
        <dbReference type="ARBA" id="ARBA00023239"/>
    </source>
</evidence>
<organism evidence="10">
    <name type="scientific">hydrothermal vent metagenome</name>
    <dbReference type="NCBI Taxonomy" id="652676"/>
    <lineage>
        <taxon>unclassified sequences</taxon>
        <taxon>metagenomes</taxon>
        <taxon>ecological metagenomes</taxon>
    </lineage>
</organism>
<dbReference type="InterPro" id="IPR001544">
    <property type="entry name" value="Aminotrans_IV"/>
</dbReference>
<dbReference type="InterPro" id="IPR036038">
    <property type="entry name" value="Aminotransferase-like"/>
</dbReference>
<dbReference type="Gene3D" id="3.20.10.10">
    <property type="entry name" value="D-amino Acid Aminotransferase, subunit A, domain 2"/>
    <property type="match status" value="1"/>
</dbReference>
<dbReference type="GO" id="GO:0046656">
    <property type="term" value="P:folic acid biosynthetic process"/>
    <property type="evidence" value="ECO:0007669"/>
    <property type="project" value="UniProtKB-KW"/>
</dbReference>
<sequence>MKFYTSFQITPENCLNNRAINYGDGVFETIFVCGKAMPLWKLHWQRLESSLRRLQIAAIDECTALNKILSLVNDNDRYIAKLVVFRDDTKRGYGSQSDKANFYITLTPYLKTTIDESLTISSVTLSKQKILAGIKHLNRLEQVMAAQELNNRKYNDALMCDKDGYVIETINKNIVFIKNEQLYTPQLDGSGVYGVALRWLQLQANKSEYKLNWKKIEITSLSQYHGMMVCNSIVGFKSIINIDNNIHFKSTSAIAEKIKLHWQEYMKSP</sequence>
<dbReference type="Gene3D" id="3.30.470.10">
    <property type="match status" value="1"/>
</dbReference>
<evidence type="ECO:0000256" key="4">
    <source>
        <dbReference type="ARBA" id="ARBA00022898"/>
    </source>
</evidence>
<evidence type="ECO:0000256" key="7">
    <source>
        <dbReference type="ARBA" id="ARBA00035633"/>
    </source>
</evidence>
<keyword evidence="5" id="KW-0289">Folate biosynthesis</keyword>
<dbReference type="Pfam" id="PF01063">
    <property type="entry name" value="Aminotran_4"/>
    <property type="match status" value="1"/>
</dbReference>
<gene>
    <name evidence="10" type="ORF">MNBD_GAMMA01-102</name>
</gene>
<dbReference type="AlphaFoldDB" id="A0A3B0VFM5"/>
<name>A0A3B0VFM5_9ZZZZ</name>
<comment type="similarity">
    <text evidence="2">Belongs to the class-IV pyridoxal-phosphate-dependent aminotransferase family.</text>
</comment>
<evidence type="ECO:0000256" key="5">
    <source>
        <dbReference type="ARBA" id="ARBA00022909"/>
    </source>
</evidence>
<keyword evidence="4" id="KW-0663">Pyridoxal phosphate</keyword>
<dbReference type="EMBL" id="UOEW01000177">
    <property type="protein sequence ID" value="VAW37732.1"/>
    <property type="molecule type" value="Genomic_DNA"/>
</dbReference>